<accession>A0ABV5NRB1</accession>
<evidence type="ECO:0000313" key="2">
    <source>
        <dbReference type="Proteomes" id="UP001589568"/>
    </source>
</evidence>
<gene>
    <name evidence="1" type="ORF">ACFFR3_23580</name>
</gene>
<sequence>MFDFVISGYRPTWLSGGPAVAAAHGARLAMLEGRKLTRALLVWDLDEDSWFSDGLILLDFEGEQVEIVHHKFHDISLTWNVVDPAQPLDWAGQGFRLAWREGVPAELARLQGQSLQAVELLTWMGEDLAYGTVAVGFVFPQGRVTIYNALDENGMDFGEPDQQYARQSLTSGLPG</sequence>
<dbReference type="RefSeq" id="WP_364377894.1">
    <property type="nucleotide sequence ID" value="NZ_JBHMCF010000025.1"/>
</dbReference>
<keyword evidence="2" id="KW-1185">Reference proteome</keyword>
<reference evidence="1 2" key="1">
    <citation type="submission" date="2024-09" db="EMBL/GenBank/DDBJ databases">
        <authorList>
            <person name="Sun Q."/>
            <person name="Mori K."/>
        </authorList>
    </citation>
    <scope>NUCLEOTIDE SEQUENCE [LARGE SCALE GENOMIC DNA]</scope>
    <source>
        <strain evidence="1 2">JCM 3324</strain>
    </source>
</reference>
<organism evidence="1 2">
    <name type="scientific">Nonomuraea salmonea</name>
    <dbReference type="NCBI Taxonomy" id="46181"/>
    <lineage>
        <taxon>Bacteria</taxon>
        <taxon>Bacillati</taxon>
        <taxon>Actinomycetota</taxon>
        <taxon>Actinomycetes</taxon>
        <taxon>Streptosporangiales</taxon>
        <taxon>Streptosporangiaceae</taxon>
        <taxon>Nonomuraea</taxon>
    </lineage>
</organism>
<dbReference type="Proteomes" id="UP001589568">
    <property type="component" value="Unassembled WGS sequence"/>
</dbReference>
<evidence type="ECO:0008006" key="3">
    <source>
        <dbReference type="Google" id="ProtNLM"/>
    </source>
</evidence>
<name>A0ABV5NRB1_9ACTN</name>
<proteinExistence type="predicted"/>
<evidence type="ECO:0000313" key="1">
    <source>
        <dbReference type="EMBL" id="MFB9472501.1"/>
    </source>
</evidence>
<protein>
    <recommendedName>
        <fullName evidence="3">T6SS immunity protein Tdi1 C-terminal domain-containing protein</fullName>
    </recommendedName>
</protein>
<dbReference type="EMBL" id="JBHMCF010000025">
    <property type="protein sequence ID" value="MFB9472501.1"/>
    <property type="molecule type" value="Genomic_DNA"/>
</dbReference>
<comment type="caution">
    <text evidence="1">The sequence shown here is derived from an EMBL/GenBank/DDBJ whole genome shotgun (WGS) entry which is preliminary data.</text>
</comment>